<gene>
    <name evidence="1" type="ORF">FGL95_31205</name>
</gene>
<dbReference type="Gene3D" id="3.30.70.1260">
    <property type="entry name" value="bacterial protein sp0830 like"/>
    <property type="match status" value="1"/>
</dbReference>
<organism evidence="1 2">
    <name type="scientific">Antrihabitans stalactiti</name>
    <dbReference type="NCBI Taxonomy" id="2584121"/>
    <lineage>
        <taxon>Bacteria</taxon>
        <taxon>Bacillati</taxon>
        <taxon>Actinomycetota</taxon>
        <taxon>Actinomycetes</taxon>
        <taxon>Mycobacteriales</taxon>
        <taxon>Nocardiaceae</taxon>
        <taxon>Antrihabitans</taxon>
    </lineage>
</organism>
<evidence type="ECO:0000313" key="2">
    <source>
        <dbReference type="Proteomes" id="UP000535543"/>
    </source>
</evidence>
<keyword evidence="2" id="KW-1185">Reference proteome</keyword>
<dbReference type="PIRSF" id="PIRSF008502">
    <property type="entry name" value="UCP008502"/>
    <property type="match status" value="1"/>
</dbReference>
<evidence type="ECO:0000313" key="1">
    <source>
        <dbReference type="EMBL" id="NMN99494.1"/>
    </source>
</evidence>
<dbReference type="Proteomes" id="UP000535543">
    <property type="component" value="Unassembled WGS sequence"/>
</dbReference>
<proteinExistence type="predicted"/>
<sequence length="183" mass="20197">MTTYVVLLRGINVGGKNTVSMAALKSLLVELGYMNVSTYIVSGNVVVESDKPAARIKAQIETALTKNFDLDDELIKVLVLSHHQLRSIIENKPKGFGDEPGKYHSDVIFLMEISVDDALPIFNPRAGVDAIWPGDGVIYSRRLSAERTKSRLSAMMASPLYKSMTIRNWNTTTKLLAIADRDA</sequence>
<dbReference type="RefSeq" id="WP_169594825.1">
    <property type="nucleotide sequence ID" value="NZ_VCQU01000019.1"/>
</dbReference>
<dbReference type="EMBL" id="VCQU01000019">
    <property type="protein sequence ID" value="NMN99494.1"/>
    <property type="molecule type" value="Genomic_DNA"/>
</dbReference>
<accession>A0A848KRJ7</accession>
<dbReference type="PANTHER" id="PTHR36439:SF1">
    <property type="entry name" value="DUF1697 DOMAIN-CONTAINING PROTEIN"/>
    <property type="match status" value="1"/>
</dbReference>
<name>A0A848KRJ7_9NOCA</name>
<dbReference type="SUPFAM" id="SSF160379">
    <property type="entry name" value="SP0830-like"/>
    <property type="match status" value="1"/>
</dbReference>
<protein>
    <submittedName>
        <fullName evidence="1">DUF1697 domain-containing protein</fullName>
    </submittedName>
</protein>
<dbReference type="AlphaFoldDB" id="A0A848KRJ7"/>
<dbReference type="Pfam" id="PF08002">
    <property type="entry name" value="DUF1697"/>
    <property type="match status" value="1"/>
</dbReference>
<reference evidence="1 2" key="1">
    <citation type="submission" date="2019-05" db="EMBL/GenBank/DDBJ databases">
        <authorList>
            <person name="Lee S.D."/>
        </authorList>
    </citation>
    <scope>NUCLEOTIDE SEQUENCE [LARGE SCALE GENOMIC DNA]</scope>
    <source>
        <strain evidence="1 2">YC2-7</strain>
    </source>
</reference>
<reference evidence="1 2" key="2">
    <citation type="submission" date="2020-06" db="EMBL/GenBank/DDBJ databases">
        <title>Antribacter stalactiti gen. nov., sp. nov., a new member of the family Nacardiaceae isolated from a cave.</title>
        <authorList>
            <person name="Kim I.S."/>
        </authorList>
    </citation>
    <scope>NUCLEOTIDE SEQUENCE [LARGE SCALE GENOMIC DNA]</scope>
    <source>
        <strain evidence="1 2">YC2-7</strain>
    </source>
</reference>
<dbReference type="PANTHER" id="PTHR36439">
    <property type="entry name" value="BLL4334 PROTEIN"/>
    <property type="match status" value="1"/>
</dbReference>
<comment type="caution">
    <text evidence="1">The sequence shown here is derived from an EMBL/GenBank/DDBJ whole genome shotgun (WGS) entry which is preliminary data.</text>
</comment>
<dbReference type="InterPro" id="IPR012545">
    <property type="entry name" value="DUF1697"/>
</dbReference>
<dbReference type="Gene3D" id="3.30.70.1280">
    <property type="entry name" value="SP0830-like domains"/>
    <property type="match status" value="1"/>
</dbReference>